<dbReference type="Proteomes" id="UP001530293">
    <property type="component" value="Unassembled WGS sequence"/>
</dbReference>
<dbReference type="Pfam" id="PF00956">
    <property type="entry name" value="NAP"/>
    <property type="match status" value="1"/>
</dbReference>
<feature type="compositionally biased region" description="Acidic residues" evidence="3">
    <location>
        <begin position="257"/>
        <end position="266"/>
    </location>
</feature>
<dbReference type="InterPro" id="IPR002164">
    <property type="entry name" value="NAP_family"/>
</dbReference>
<dbReference type="EMBL" id="JALLBG020000205">
    <property type="protein sequence ID" value="KAL3759302.1"/>
    <property type="molecule type" value="Genomic_DNA"/>
</dbReference>
<evidence type="ECO:0000256" key="2">
    <source>
        <dbReference type="RuleBase" id="RU003876"/>
    </source>
</evidence>
<proteinExistence type="inferred from homology"/>
<keyword evidence="5" id="KW-1185">Reference proteome</keyword>
<organism evidence="4 5">
    <name type="scientific">Discostella pseudostelligera</name>
    <dbReference type="NCBI Taxonomy" id="259834"/>
    <lineage>
        <taxon>Eukaryota</taxon>
        <taxon>Sar</taxon>
        <taxon>Stramenopiles</taxon>
        <taxon>Ochrophyta</taxon>
        <taxon>Bacillariophyta</taxon>
        <taxon>Coscinodiscophyceae</taxon>
        <taxon>Thalassiosirophycidae</taxon>
        <taxon>Stephanodiscales</taxon>
        <taxon>Stephanodiscaceae</taxon>
        <taxon>Discostella</taxon>
    </lineage>
</organism>
<protein>
    <submittedName>
        <fullName evidence="4">Uncharacterized protein</fullName>
    </submittedName>
</protein>
<feature type="compositionally biased region" description="Gly residues" evidence="3">
    <location>
        <begin position="268"/>
        <end position="279"/>
    </location>
</feature>
<evidence type="ECO:0000256" key="3">
    <source>
        <dbReference type="SAM" id="MobiDB-lite"/>
    </source>
</evidence>
<dbReference type="AlphaFoldDB" id="A0ABD3M6S3"/>
<gene>
    <name evidence="4" type="ORF">ACHAWU_009170</name>
</gene>
<dbReference type="PANTHER" id="PTHR11875">
    <property type="entry name" value="TESTIS-SPECIFIC Y-ENCODED PROTEIN"/>
    <property type="match status" value="1"/>
</dbReference>
<accession>A0ABD3M6S3</accession>
<dbReference type="SUPFAM" id="SSF143113">
    <property type="entry name" value="NAP-like"/>
    <property type="match status" value="1"/>
</dbReference>
<feature type="non-terminal residue" evidence="4">
    <location>
        <position position="1"/>
    </location>
</feature>
<feature type="compositionally biased region" description="Basic and acidic residues" evidence="3">
    <location>
        <begin position="57"/>
        <end position="66"/>
    </location>
</feature>
<feature type="region of interest" description="Disordered" evidence="3">
    <location>
        <begin position="257"/>
        <end position="317"/>
    </location>
</feature>
<evidence type="ECO:0000256" key="1">
    <source>
        <dbReference type="ARBA" id="ARBA00009947"/>
    </source>
</evidence>
<dbReference type="InterPro" id="IPR037231">
    <property type="entry name" value="NAP-like_sf"/>
</dbReference>
<feature type="region of interest" description="Disordered" evidence="3">
    <location>
        <begin position="42"/>
        <end position="66"/>
    </location>
</feature>
<comment type="caution">
    <text evidence="4">The sequence shown here is derived from an EMBL/GenBank/DDBJ whole genome shotgun (WGS) entry which is preliminary data.</text>
</comment>
<dbReference type="Gene3D" id="1.20.5.1500">
    <property type="match status" value="1"/>
</dbReference>
<evidence type="ECO:0000313" key="5">
    <source>
        <dbReference type="Proteomes" id="UP001530293"/>
    </source>
</evidence>
<feature type="compositionally biased region" description="Low complexity" evidence="3">
    <location>
        <begin position="287"/>
        <end position="299"/>
    </location>
</feature>
<sequence>SILEEYLAERAALELKYAAKMEPLYDERRKVVNGELDDAVAEKKDGAVADEDEKEESEAAARREGEEDIKGIPQFWACAMGNIDVIAEMITEADVDCLDHLNDITCTTFPDGLGFELTFHFNTPNPFFTNTTLTKRYEVPNLLTEDEPILKNVTGCTIQWKKNQCLTYKEVTRKQRKKGGANAGQVRSITKKEKVDSFFHFFDPPKIPNMNDVVDEEEADAVEEAFDHDYDIASAIRSHLIPKAVLWFTGEAMTEGFNEEEEEEAEGGTRGGVEAGVGAGAPPQFNFSEGSATTTTGSSPFPPPAAGEGENPECKQN</sequence>
<name>A0ABD3M6S3_9STRA</name>
<comment type="similarity">
    <text evidence="1 2">Belongs to the nucleosome assembly protein (NAP) family.</text>
</comment>
<evidence type="ECO:0000313" key="4">
    <source>
        <dbReference type="EMBL" id="KAL3759302.1"/>
    </source>
</evidence>
<dbReference type="Gene3D" id="3.30.1120.90">
    <property type="entry name" value="Nucleosome assembly protein"/>
    <property type="match status" value="1"/>
</dbReference>
<reference evidence="4 5" key="1">
    <citation type="submission" date="2024-10" db="EMBL/GenBank/DDBJ databases">
        <title>Updated reference genomes for cyclostephanoid diatoms.</title>
        <authorList>
            <person name="Roberts W.R."/>
            <person name="Alverson A.J."/>
        </authorList>
    </citation>
    <scope>NUCLEOTIDE SEQUENCE [LARGE SCALE GENOMIC DNA]</scope>
    <source>
        <strain evidence="4 5">AJA232-27</strain>
    </source>
</reference>